<accession>A0A2U1KD43</accession>
<dbReference type="STRING" id="35608.A0A2U1KD43"/>
<protein>
    <submittedName>
        <fullName evidence="5">Mitochondrial inner membrane translocase subunit Tim17/Tim22/Tim23/peroxisomal protein PMP24</fullName>
    </submittedName>
</protein>
<sequence>MGKRSPFSEILGNKNEKPLVVFPRKALPLEAIFEAVVENAFKGGLFSLLFDAVAHFLCSAVAAPSPGVTALKAYTDPSRHLGNACNFAVLRGADAGITCALNDLRGKEVLHTKIVAGFGAGVMYSLVRGDREPVTVISFGVVYALLSGGRFQERVYANSNIMEDLSLSSMLQFPTSTNTENLLQLKLHCSFRFINFWLQMCHKCREASFINTAKHFKIKLSNITKVLLALWFDIHVTTTYFGAGGISINAPQNQRPTDHKILGLLMHTKDLACLY</sequence>
<dbReference type="GO" id="GO:0008320">
    <property type="term" value="F:protein transmembrane transporter activity"/>
    <property type="evidence" value="ECO:0007669"/>
    <property type="project" value="TreeGrafter"/>
</dbReference>
<evidence type="ECO:0000313" key="5">
    <source>
        <dbReference type="EMBL" id="PWA34699.1"/>
    </source>
</evidence>
<evidence type="ECO:0000313" key="6">
    <source>
        <dbReference type="Proteomes" id="UP000245207"/>
    </source>
</evidence>
<keyword evidence="3" id="KW-1133">Transmembrane helix</keyword>
<dbReference type="GO" id="GO:0045036">
    <property type="term" value="P:protein targeting to chloroplast"/>
    <property type="evidence" value="ECO:0007669"/>
    <property type="project" value="TreeGrafter"/>
</dbReference>
<keyword evidence="6" id="KW-1185">Reference proteome</keyword>
<evidence type="ECO:0000256" key="1">
    <source>
        <dbReference type="ARBA" id="ARBA00004141"/>
    </source>
</evidence>
<gene>
    <name evidence="5" type="ORF">CTI12_AA616600</name>
</gene>
<dbReference type="GO" id="GO:0042721">
    <property type="term" value="C:TIM22 mitochondrial import inner membrane insertion complex"/>
    <property type="evidence" value="ECO:0007669"/>
    <property type="project" value="InterPro"/>
</dbReference>
<reference evidence="5 6" key="1">
    <citation type="journal article" date="2018" name="Mol. Plant">
        <title>The genome of Artemisia annua provides insight into the evolution of Asteraceae family and artemisinin biosynthesis.</title>
        <authorList>
            <person name="Shen Q."/>
            <person name="Zhang L."/>
            <person name="Liao Z."/>
            <person name="Wang S."/>
            <person name="Yan T."/>
            <person name="Shi P."/>
            <person name="Liu M."/>
            <person name="Fu X."/>
            <person name="Pan Q."/>
            <person name="Wang Y."/>
            <person name="Lv Z."/>
            <person name="Lu X."/>
            <person name="Zhang F."/>
            <person name="Jiang W."/>
            <person name="Ma Y."/>
            <person name="Chen M."/>
            <person name="Hao X."/>
            <person name="Li L."/>
            <person name="Tang Y."/>
            <person name="Lv G."/>
            <person name="Zhou Y."/>
            <person name="Sun X."/>
            <person name="Brodelius P.E."/>
            <person name="Rose J.K.C."/>
            <person name="Tang K."/>
        </authorList>
    </citation>
    <scope>NUCLEOTIDE SEQUENCE [LARGE SCALE GENOMIC DNA]</scope>
    <source>
        <strain evidence="6">cv. Huhao1</strain>
        <tissue evidence="5">Leaf</tissue>
    </source>
</reference>
<keyword evidence="2" id="KW-0812">Transmembrane</keyword>
<dbReference type="GO" id="GO:0045039">
    <property type="term" value="P:protein insertion into mitochondrial inner membrane"/>
    <property type="evidence" value="ECO:0007669"/>
    <property type="project" value="InterPro"/>
</dbReference>
<dbReference type="InterPro" id="IPR039175">
    <property type="entry name" value="TIM22"/>
</dbReference>
<evidence type="ECO:0000256" key="3">
    <source>
        <dbReference type="ARBA" id="ARBA00022989"/>
    </source>
</evidence>
<evidence type="ECO:0000256" key="2">
    <source>
        <dbReference type="ARBA" id="ARBA00022692"/>
    </source>
</evidence>
<organism evidence="5 6">
    <name type="scientific">Artemisia annua</name>
    <name type="common">Sweet wormwood</name>
    <dbReference type="NCBI Taxonomy" id="35608"/>
    <lineage>
        <taxon>Eukaryota</taxon>
        <taxon>Viridiplantae</taxon>
        <taxon>Streptophyta</taxon>
        <taxon>Embryophyta</taxon>
        <taxon>Tracheophyta</taxon>
        <taxon>Spermatophyta</taxon>
        <taxon>Magnoliopsida</taxon>
        <taxon>eudicotyledons</taxon>
        <taxon>Gunneridae</taxon>
        <taxon>Pentapetalae</taxon>
        <taxon>asterids</taxon>
        <taxon>campanulids</taxon>
        <taxon>Asterales</taxon>
        <taxon>Asteraceae</taxon>
        <taxon>Asteroideae</taxon>
        <taxon>Anthemideae</taxon>
        <taxon>Artemisiinae</taxon>
        <taxon>Artemisia</taxon>
    </lineage>
</organism>
<dbReference type="Proteomes" id="UP000245207">
    <property type="component" value="Unassembled WGS sequence"/>
</dbReference>
<comment type="caution">
    <text evidence="5">The sequence shown here is derived from an EMBL/GenBank/DDBJ whole genome shotgun (WGS) entry which is preliminary data.</text>
</comment>
<dbReference type="EMBL" id="PKPP01021835">
    <property type="protein sequence ID" value="PWA34699.1"/>
    <property type="molecule type" value="Genomic_DNA"/>
</dbReference>
<dbReference type="AlphaFoldDB" id="A0A2U1KD43"/>
<proteinExistence type="predicted"/>
<comment type="subcellular location">
    <subcellularLocation>
        <location evidence="1">Membrane</location>
        <topology evidence="1">Multi-pass membrane protein</topology>
    </subcellularLocation>
</comment>
<evidence type="ECO:0000256" key="4">
    <source>
        <dbReference type="ARBA" id="ARBA00023136"/>
    </source>
</evidence>
<name>A0A2U1KD43_ARTAN</name>
<dbReference type="GO" id="GO:0009706">
    <property type="term" value="C:chloroplast inner membrane"/>
    <property type="evidence" value="ECO:0007669"/>
    <property type="project" value="TreeGrafter"/>
</dbReference>
<keyword evidence="4" id="KW-0472">Membrane</keyword>
<dbReference type="PANTHER" id="PTHR14110">
    <property type="entry name" value="MITOCHONDRIAL IMPORT INNER MEMBRANE TRANSLOCASE SUBUNIT TIM22"/>
    <property type="match status" value="1"/>
</dbReference>
<dbReference type="PANTHER" id="PTHR14110:SF6">
    <property type="entry name" value="OS04G0405100 PROTEIN"/>
    <property type="match status" value="1"/>
</dbReference>